<dbReference type="Proteomes" id="UP001501391">
    <property type="component" value="Unassembled WGS sequence"/>
</dbReference>
<protein>
    <submittedName>
        <fullName evidence="1">Uncharacterized protein</fullName>
    </submittedName>
</protein>
<keyword evidence="2" id="KW-1185">Reference proteome</keyword>
<gene>
    <name evidence="1" type="ORF">GCM10009787_34760</name>
</gene>
<proteinExistence type="predicted"/>
<dbReference type="EMBL" id="BAAAOQ010000011">
    <property type="protein sequence ID" value="GAA2197219.1"/>
    <property type="molecule type" value="Genomic_DNA"/>
</dbReference>
<reference evidence="1 2" key="1">
    <citation type="journal article" date="2019" name="Int. J. Syst. Evol. Microbiol.">
        <title>The Global Catalogue of Microorganisms (GCM) 10K type strain sequencing project: providing services to taxonomists for standard genome sequencing and annotation.</title>
        <authorList>
            <consortium name="The Broad Institute Genomics Platform"/>
            <consortium name="The Broad Institute Genome Sequencing Center for Infectious Disease"/>
            <person name="Wu L."/>
            <person name="Ma J."/>
        </authorList>
    </citation>
    <scope>NUCLEOTIDE SEQUENCE [LARGE SCALE GENOMIC DNA]</scope>
    <source>
        <strain evidence="1 2">JCM 14924</strain>
    </source>
</reference>
<name>A0ABN3BL22_9ACTN</name>
<accession>A0ABN3BL22</accession>
<organism evidence="1 2">
    <name type="scientific">Streptomyces bangladeshensis</name>
    <dbReference type="NCBI Taxonomy" id="295352"/>
    <lineage>
        <taxon>Bacteria</taxon>
        <taxon>Bacillati</taxon>
        <taxon>Actinomycetota</taxon>
        <taxon>Actinomycetes</taxon>
        <taxon>Kitasatosporales</taxon>
        <taxon>Streptomycetaceae</taxon>
        <taxon>Streptomyces</taxon>
    </lineage>
</organism>
<sequence length="58" mass="6529">MVRPEVVITWVSVTVECRGVGVPGHGCMRFRHGGWFFVAYGLRRTDVPRLSLRGARLS</sequence>
<comment type="caution">
    <text evidence="1">The sequence shown here is derived from an EMBL/GenBank/DDBJ whole genome shotgun (WGS) entry which is preliminary data.</text>
</comment>
<evidence type="ECO:0000313" key="1">
    <source>
        <dbReference type="EMBL" id="GAA2197219.1"/>
    </source>
</evidence>
<evidence type="ECO:0000313" key="2">
    <source>
        <dbReference type="Proteomes" id="UP001501391"/>
    </source>
</evidence>